<sequence length="558" mass="58261">MRLGHRLRWYGDGTCHDDPSDGDTLDPTERPEHPRPAGADRLPRWLRASPQDPEREARVYAGRALLGVLVGCVCAVLLLTAMYPSLRFTNQRPERTTVAAPPPATTRAALARAEAAPAAGVLRALLAPVPAGMPSGLVDASSVTGTVSPAVSPTCDTPVSPVLSRSRTWASPPGAGGFGSGVTVTATAYGPGAGAPALDAMLVARQECVGQTRVTASSGLGVQTLRAARTKGAVDTRSVLFRRGDVVVSVSGTGRPVPEDAAADLDRRLAQLLAPLCADQDSTTADFARSPLITRTAFTGLQVPRGVDLPAQGTPLPDLAPPHAGTPLPPVTTPTPPQPPYWPERAPDPVPSPTEPQPPTPYPVQTSYLAPAPDERGPGCGWAFTGTIAPTYDEQAAAATQEQRRKAAVTAMQAAVAAYPAAVRAYEQAWQRYQREAQAYTDYAVAAQQVESAWATIRAQQETYRVALEGYQQALAAYDAETRRREDLATAYASAVAACATTVPPPSTDPAQPSPAPSATSVPAPTCPPARDPALDLPPPASPTSPSPPPDPRPTPRP</sequence>
<evidence type="ECO:0000256" key="1">
    <source>
        <dbReference type="SAM" id="MobiDB-lite"/>
    </source>
</evidence>
<feature type="region of interest" description="Disordered" evidence="1">
    <location>
        <begin position="12"/>
        <end position="42"/>
    </location>
</feature>
<keyword evidence="4" id="KW-1185">Reference proteome</keyword>
<proteinExistence type="predicted"/>
<comment type="caution">
    <text evidence="3">The sequence shown here is derived from an EMBL/GenBank/DDBJ whole genome shotgun (WGS) entry which is preliminary data.</text>
</comment>
<feature type="compositionally biased region" description="Pro residues" evidence="1">
    <location>
        <begin position="327"/>
        <end position="362"/>
    </location>
</feature>
<dbReference type="GO" id="GO:0005884">
    <property type="term" value="C:actin filament"/>
    <property type="evidence" value="ECO:0007669"/>
    <property type="project" value="TreeGrafter"/>
</dbReference>
<dbReference type="Proteomes" id="UP000431092">
    <property type="component" value="Unassembled WGS sequence"/>
</dbReference>
<evidence type="ECO:0000313" key="3">
    <source>
        <dbReference type="EMBL" id="MTB70518.1"/>
    </source>
</evidence>
<dbReference type="PANTHER" id="PTHR45691">
    <property type="entry name" value="PROTEIN DIAPHANOUS"/>
    <property type="match status" value="1"/>
</dbReference>
<organism evidence="3 4">
    <name type="scientific">Arsenicicoccus cauae</name>
    <dbReference type="NCBI Taxonomy" id="2663847"/>
    <lineage>
        <taxon>Bacteria</taxon>
        <taxon>Bacillati</taxon>
        <taxon>Actinomycetota</taxon>
        <taxon>Actinomycetes</taxon>
        <taxon>Micrococcales</taxon>
        <taxon>Intrasporangiaceae</taxon>
        <taxon>Arsenicicoccus</taxon>
    </lineage>
</organism>
<reference evidence="3 4" key="1">
    <citation type="submission" date="2019-11" db="EMBL/GenBank/DDBJ databases">
        <title>Whole genome sequencing identifies a novel species of the genus Arsenicicoccus isolated from human blood.</title>
        <authorList>
            <person name="Jeong J.H."/>
            <person name="Kweon O.J."/>
            <person name="Kim H.R."/>
            <person name="Kim T.-H."/>
            <person name="Ha S.-M."/>
            <person name="Lee M.-K."/>
        </authorList>
    </citation>
    <scope>NUCLEOTIDE SEQUENCE [LARGE SCALE GENOMIC DNA]</scope>
    <source>
        <strain evidence="3 4">MKL-02</strain>
    </source>
</reference>
<keyword evidence="2" id="KW-1133">Transmembrane helix</keyword>
<gene>
    <name evidence="3" type="ORF">GGG17_00690</name>
</gene>
<accession>A0A6I3I8F3</accession>
<dbReference type="RefSeq" id="WP_154591895.1">
    <property type="nucleotide sequence ID" value="NZ_CP171001.1"/>
</dbReference>
<feature type="transmembrane region" description="Helical" evidence="2">
    <location>
        <begin position="64"/>
        <end position="86"/>
    </location>
</feature>
<evidence type="ECO:0000256" key="2">
    <source>
        <dbReference type="SAM" id="Phobius"/>
    </source>
</evidence>
<name>A0A6I3I8F3_9MICO</name>
<dbReference type="GO" id="GO:0030041">
    <property type="term" value="P:actin filament polymerization"/>
    <property type="evidence" value="ECO:0007669"/>
    <property type="project" value="TreeGrafter"/>
</dbReference>
<feature type="compositionally biased region" description="Pro residues" evidence="1">
    <location>
        <begin position="525"/>
        <end position="558"/>
    </location>
</feature>
<evidence type="ECO:0000313" key="4">
    <source>
        <dbReference type="Proteomes" id="UP000431092"/>
    </source>
</evidence>
<keyword evidence="2" id="KW-0472">Membrane</keyword>
<feature type="region of interest" description="Disordered" evidence="1">
    <location>
        <begin position="502"/>
        <end position="558"/>
    </location>
</feature>
<feature type="region of interest" description="Disordered" evidence="1">
    <location>
        <begin position="304"/>
        <end position="376"/>
    </location>
</feature>
<protein>
    <submittedName>
        <fullName evidence="3">Uncharacterized protein</fullName>
    </submittedName>
</protein>
<keyword evidence="2" id="KW-0812">Transmembrane</keyword>
<dbReference type="AlphaFoldDB" id="A0A6I3I8F3"/>
<dbReference type="PANTHER" id="PTHR45691:SF6">
    <property type="entry name" value="PROTEIN DIAPHANOUS"/>
    <property type="match status" value="1"/>
</dbReference>
<dbReference type="InterPro" id="IPR051412">
    <property type="entry name" value="Formin_Homology_Diaphanous_sf"/>
</dbReference>
<dbReference type="EMBL" id="WLVL01000003">
    <property type="protein sequence ID" value="MTB70518.1"/>
    <property type="molecule type" value="Genomic_DNA"/>
</dbReference>
<feature type="compositionally biased region" description="Pro residues" evidence="1">
    <location>
        <begin position="503"/>
        <end position="516"/>
    </location>
</feature>